<evidence type="ECO:0000256" key="1">
    <source>
        <dbReference type="ARBA" id="ARBA00005251"/>
    </source>
</evidence>
<comment type="similarity">
    <text evidence="1 4 5">Belongs to the universal ribosomal protein uS9 family.</text>
</comment>
<dbReference type="Gene3D" id="3.30.230.10">
    <property type="match status" value="1"/>
</dbReference>
<keyword evidence="6" id="KW-0150">Chloroplast</keyword>
<dbReference type="EMBL" id="KP939040">
    <property type="protein sequence ID" value="AKR17897.1"/>
    <property type="molecule type" value="Genomic_DNA"/>
</dbReference>
<dbReference type="PANTHER" id="PTHR21569:SF1">
    <property type="entry name" value="SMALL RIBOSOMAL SUBUNIT PROTEIN US9M"/>
    <property type="match status" value="1"/>
</dbReference>
<dbReference type="SUPFAM" id="SSF54211">
    <property type="entry name" value="Ribosomal protein S5 domain 2-like"/>
    <property type="match status" value="1"/>
</dbReference>
<gene>
    <name evidence="4 6" type="primary">rps9</name>
</gene>
<evidence type="ECO:0000256" key="5">
    <source>
        <dbReference type="RuleBase" id="RU003815"/>
    </source>
</evidence>
<evidence type="ECO:0000256" key="2">
    <source>
        <dbReference type="ARBA" id="ARBA00022980"/>
    </source>
</evidence>
<dbReference type="AlphaFoldDB" id="A0A1X9GCM9"/>
<proteinExistence type="inferred from homology"/>
<keyword evidence="6" id="KW-0934">Plastid</keyword>
<reference evidence="6" key="1">
    <citation type="journal article" date="2017" name="J. Phycol.">
        <title>A rare case of plastid protein-coding gene duplication in the chloroplast genome of Euglena archaeoplastidiata (Euglenophyta).</title>
        <authorList>
            <person name="Bennett M.S."/>
            <person name="Shiu S.H."/>
            <person name="Triemer R.E."/>
        </authorList>
    </citation>
    <scope>NUCLEOTIDE SEQUENCE</scope>
    <source>
        <strain evidence="6">Michigan</strain>
    </source>
</reference>
<dbReference type="InterPro" id="IPR000754">
    <property type="entry name" value="Ribosomal_uS9"/>
</dbReference>
<dbReference type="Pfam" id="PF00380">
    <property type="entry name" value="Ribosomal_S9"/>
    <property type="match status" value="1"/>
</dbReference>
<protein>
    <recommendedName>
        <fullName evidence="4">Small ribosomal subunit protein uS9c</fullName>
    </recommendedName>
</protein>
<dbReference type="InterPro" id="IPR014721">
    <property type="entry name" value="Ribsml_uS5_D2-typ_fold_subgr"/>
</dbReference>
<dbReference type="RefSeq" id="YP_009389124.1">
    <property type="nucleotide sequence ID" value="NC_035156.1"/>
</dbReference>
<dbReference type="GO" id="GO:0009507">
    <property type="term" value="C:chloroplast"/>
    <property type="evidence" value="ECO:0007669"/>
    <property type="project" value="UniProtKB-SubCell"/>
</dbReference>
<comment type="subcellular location">
    <subcellularLocation>
        <location evidence="4">Plastid</location>
        <location evidence="4">Chloroplast</location>
    </subcellularLocation>
</comment>
<keyword evidence="2 4" id="KW-0689">Ribosomal protein</keyword>
<dbReference type="InterPro" id="IPR020574">
    <property type="entry name" value="Ribosomal_uS9_CS"/>
</dbReference>
<dbReference type="InterPro" id="IPR023035">
    <property type="entry name" value="Ribosomal_uS9_bac/plastid"/>
</dbReference>
<dbReference type="HAMAP" id="MF_00532_B">
    <property type="entry name" value="Ribosomal_uS9_B"/>
    <property type="match status" value="1"/>
</dbReference>
<dbReference type="PROSITE" id="PS00360">
    <property type="entry name" value="RIBOSOMAL_S9"/>
    <property type="match status" value="1"/>
</dbReference>
<keyword evidence="3 4" id="KW-0687">Ribonucleoprotein</keyword>
<dbReference type="FunFam" id="3.30.230.10:FF:000001">
    <property type="entry name" value="30S ribosomal protein S9"/>
    <property type="match status" value="1"/>
</dbReference>
<dbReference type="InterPro" id="IPR020568">
    <property type="entry name" value="Ribosomal_Su5_D2-typ_SF"/>
</dbReference>
<dbReference type="PANTHER" id="PTHR21569">
    <property type="entry name" value="RIBOSOMAL PROTEIN S9"/>
    <property type="match status" value="1"/>
</dbReference>
<dbReference type="GeneID" id="33195308"/>
<geneLocation type="chloroplast" evidence="6"/>
<evidence type="ECO:0000256" key="3">
    <source>
        <dbReference type="ARBA" id="ARBA00023274"/>
    </source>
</evidence>
<dbReference type="GO" id="GO:0006412">
    <property type="term" value="P:translation"/>
    <property type="evidence" value="ECO:0007669"/>
    <property type="project" value="UniProtKB-UniRule"/>
</dbReference>
<dbReference type="GO" id="GO:0003735">
    <property type="term" value="F:structural constituent of ribosome"/>
    <property type="evidence" value="ECO:0007669"/>
    <property type="project" value="InterPro"/>
</dbReference>
<accession>A0A1X9GCM9</accession>
<dbReference type="GO" id="GO:0003723">
    <property type="term" value="F:RNA binding"/>
    <property type="evidence" value="ECO:0007669"/>
    <property type="project" value="TreeGrafter"/>
</dbReference>
<evidence type="ECO:0000256" key="4">
    <source>
        <dbReference type="HAMAP-Rule" id="MF_00532"/>
    </source>
</evidence>
<name>A0A1X9GCM9_9EUGL</name>
<sequence length="134" mass="15177">MKEQSIGRMRKLKRKESIATVRLLNGNGKIFINGRDFTEYLQNNPKKNKSNKIPLLLLELDKNYDTIITCVGGGLTGQAEAIKLGIARALLKIVSDTDQKKLKTNGMLSRNSLCKERRKYGLKKARKAPQFSKR</sequence>
<organism evidence="6">
    <name type="scientific">Euglena archaeoplastidiata</name>
    <dbReference type="NCBI Taxonomy" id="1188008"/>
    <lineage>
        <taxon>Eukaryota</taxon>
        <taxon>Discoba</taxon>
        <taxon>Euglenozoa</taxon>
        <taxon>Euglenida</taxon>
        <taxon>Spirocuta</taxon>
        <taxon>Euglenophyceae</taxon>
        <taxon>Euglenales</taxon>
        <taxon>Euglenaceae</taxon>
        <taxon>Euglena</taxon>
    </lineage>
</organism>
<dbReference type="GO" id="GO:0015935">
    <property type="term" value="C:small ribosomal subunit"/>
    <property type="evidence" value="ECO:0007669"/>
    <property type="project" value="TreeGrafter"/>
</dbReference>
<evidence type="ECO:0000313" key="6">
    <source>
        <dbReference type="EMBL" id="AKR17897.1"/>
    </source>
</evidence>
<dbReference type="NCBIfam" id="NF001099">
    <property type="entry name" value="PRK00132.1"/>
    <property type="match status" value="1"/>
</dbReference>